<organism evidence="2 3">
    <name type="scientific">Striga asiatica</name>
    <name type="common">Asiatic witchweed</name>
    <name type="synonym">Buchnera asiatica</name>
    <dbReference type="NCBI Taxonomy" id="4170"/>
    <lineage>
        <taxon>Eukaryota</taxon>
        <taxon>Viridiplantae</taxon>
        <taxon>Streptophyta</taxon>
        <taxon>Embryophyta</taxon>
        <taxon>Tracheophyta</taxon>
        <taxon>Spermatophyta</taxon>
        <taxon>Magnoliopsida</taxon>
        <taxon>eudicotyledons</taxon>
        <taxon>Gunneridae</taxon>
        <taxon>Pentapetalae</taxon>
        <taxon>asterids</taxon>
        <taxon>lamiids</taxon>
        <taxon>Lamiales</taxon>
        <taxon>Orobanchaceae</taxon>
        <taxon>Buchnereae</taxon>
        <taxon>Striga</taxon>
    </lineage>
</organism>
<proteinExistence type="predicted"/>
<dbReference type="SUPFAM" id="SSF54403">
    <property type="entry name" value="Cystatin/monellin"/>
    <property type="match status" value="1"/>
</dbReference>
<feature type="region of interest" description="Disordered" evidence="1">
    <location>
        <begin position="41"/>
        <end position="64"/>
    </location>
</feature>
<feature type="compositionally biased region" description="Basic and acidic residues" evidence="1">
    <location>
        <begin position="509"/>
        <end position="523"/>
    </location>
</feature>
<evidence type="ECO:0000256" key="1">
    <source>
        <dbReference type="SAM" id="MobiDB-lite"/>
    </source>
</evidence>
<protein>
    <submittedName>
        <fullName evidence="2">Cysteine proteinase inhibitor</fullName>
    </submittedName>
</protein>
<dbReference type="Proteomes" id="UP000325081">
    <property type="component" value="Unassembled WGS sequence"/>
</dbReference>
<name>A0A5A7R971_STRAF</name>
<dbReference type="InterPro" id="IPR046350">
    <property type="entry name" value="Cystatin_sf"/>
</dbReference>
<keyword evidence="3" id="KW-1185">Reference proteome</keyword>
<evidence type="ECO:0000313" key="3">
    <source>
        <dbReference type="Proteomes" id="UP000325081"/>
    </source>
</evidence>
<dbReference type="EMBL" id="BKCP01010514">
    <property type="protein sequence ID" value="GER52874.1"/>
    <property type="molecule type" value="Genomic_DNA"/>
</dbReference>
<feature type="region of interest" description="Disordered" evidence="1">
    <location>
        <begin position="504"/>
        <end position="527"/>
    </location>
</feature>
<dbReference type="Gene3D" id="3.10.450.10">
    <property type="match status" value="1"/>
</dbReference>
<dbReference type="AlphaFoldDB" id="A0A5A7R971"/>
<sequence>MIGHRYKMIGACVRQVRRSAAIASGMACRWSPATIGAPPSELARRCTPAAGGDPANPDDSRANAHGGCRAIPWRQVGRSAAITSVVARRWSRATRGAPPGELARRCTAAAGGDPANADDAGATVHCGSRPIPWQRYRVSSLQTSVQSKFSRYQVPSVKSTLHALKFSRSYSTIVPFTKVDEGFAVLNVSYIPSFMYLANWNDPLWNPKSKWPSSNSEFTTHNLYWSRSRKPHTCSVDVESNYMEYVAFRTDLIRWNLDLDELRSFWIDGNLENGDRSNFQHYYCQFCKHGNELTFEPVHYFDNVRGMFRRIEPFLNDIPRDTVLSKSELSTYLPFDSKVKLMRVDCSPLLWVKEISVYHTLDGHLLYKKGVRFGGYDTTSKEWTDYMARTGHNLSEPLIFLPIACVYGPRNFKESDVLPIVNSNESLQEIHNESGNLLPVVNAYETLTESDKESVKGDILLPIVNDVPIVNADETLPIVNADDTLPESDKEARKNDILIPVVNAETLPESDKESDKETEKSEDTNLALRIDQPASLTENNNIEENSVLRSGKEFLVEIEKLFTKSDKSYPLPFISKRYLRAQVERMSSSLASAWGYLDCQNCQSHTGCQRWLQNVDQSFRCRFSRFSDFGPTTPVDADLDFTRLDTKLPTIIVLAKFAVDQYNKENKSNLVYSTLFGAIAFTKAQGTKYELVIFAANNGDLRDYNAGLWFDGNEKRLILFKENE</sequence>
<dbReference type="OrthoDB" id="2016588at2759"/>
<comment type="caution">
    <text evidence="2">The sequence shown here is derived from an EMBL/GenBank/DDBJ whole genome shotgun (WGS) entry which is preliminary data.</text>
</comment>
<accession>A0A5A7R971</accession>
<evidence type="ECO:0000313" key="2">
    <source>
        <dbReference type="EMBL" id="GER52874.1"/>
    </source>
</evidence>
<reference evidence="3" key="1">
    <citation type="journal article" date="2019" name="Curr. Biol.">
        <title>Genome Sequence of Striga asiatica Provides Insight into the Evolution of Plant Parasitism.</title>
        <authorList>
            <person name="Yoshida S."/>
            <person name="Kim S."/>
            <person name="Wafula E.K."/>
            <person name="Tanskanen J."/>
            <person name="Kim Y.M."/>
            <person name="Honaas L."/>
            <person name="Yang Z."/>
            <person name="Spallek T."/>
            <person name="Conn C.E."/>
            <person name="Ichihashi Y."/>
            <person name="Cheong K."/>
            <person name="Cui S."/>
            <person name="Der J.P."/>
            <person name="Gundlach H."/>
            <person name="Jiao Y."/>
            <person name="Hori C."/>
            <person name="Ishida J.K."/>
            <person name="Kasahara H."/>
            <person name="Kiba T."/>
            <person name="Kim M.S."/>
            <person name="Koo N."/>
            <person name="Laohavisit A."/>
            <person name="Lee Y.H."/>
            <person name="Lumba S."/>
            <person name="McCourt P."/>
            <person name="Mortimer J.C."/>
            <person name="Mutuku J.M."/>
            <person name="Nomura T."/>
            <person name="Sasaki-Sekimoto Y."/>
            <person name="Seto Y."/>
            <person name="Wang Y."/>
            <person name="Wakatake T."/>
            <person name="Sakakibara H."/>
            <person name="Demura T."/>
            <person name="Yamaguchi S."/>
            <person name="Yoneyama K."/>
            <person name="Manabe R.I."/>
            <person name="Nelson D.C."/>
            <person name="Schulman A.H."/>
            <person name="Timko M.P."/>
            <person name="dePamphilis C.W."/>
            <person name="Choi D."/>
            <person name="Shirasu K."/>
        </authorList>
    </citation>
    <scope>NUCLEOTIDE SEQUENCE [LARGE SCALE GENOMIC DNA]</scope>
    <source>
        <strain evidence="3">cv. UVA1</strain>
    </source>
</reference>
<gene>
    <name evidence="2" type="ORF">STAS_30354</name>
</gene>